<evidence type="ECO:0000313" key="3">
    <source>
        <dbReference type="Proteomes" id="UP000335538"/>
    </source>
</evidence>
<dbReference type="EMBL" id="CABPSR010000005">
    <property type="protein sequence ID" value="VVE80056.1"/>
    <property type="molecule type" value="Genomic_DNA"/>
</dbReference>
<protein>
    <submittedName>
        <fullName evidence="2">Uncharacterized protein</fullName>
    </submittedName>
</protein>
<sequence length="789" mass="86487">MTVKRKALLRTDNKAASLNVRAKHASAEDSPSPKLLAPAPVIDPAVLADRGSIPENNFPYNPVLASMEGQDIDFTAPILPNYTPGYMYRYFIDGDSDGVEGNITAEDIENGTFTFAVAPELMIHGVHSITYATKPEFETEFSDFSEPTIFTLDFQPPVNLGEGEVPPEVNNGLTDQILTDLGNVLPLTLPGWGEQFYMDVIVGIVRQIDGPDHTIPPVTVPYPHDWMVPVTLEFPRAVIEAAGDGILEFTYKITDLAGNESDYAHIKLVDVFISGGISDLEPPIVPAHDEDGLITEEDARAPVIVQIPGHESVEPGFVIVVMWGSQALDGVVFDGENTDEIMLEVDVPYAIVSSEWEANKDAGEFADIDVNYVVYGANGREVGRPDTATRVRVNLSQGGGVDPDPETPENEALGKPVVRHSAWEEGDQEDFIPDASVETDHTIVIPWFIRDELGNATDEDAFRVNDDINFVYNGEPAGSYRIVAADMAAQADLVKPLMWEPVKAGGSGQRDVQYIVERTLLPGGEVNTSLSPVTVVTVRDTGDLPGGADPLPDAHFNDAIITWRMVDEVYGGFAPLTVPVYANQKLNDIVRIHVLCNRWVSGGEDLEELPLAEYGGPDGVNEVAAFPFEKVITATNIGNPLTFAWPQEVLVNAYHLARARVTYRVTRGDDDTTFKDAPEGPRSIIELGNMPQPPARAGMNTTAPRHRPTLAEALVGVEHSAAARRAALRKYVRAWRTTSSQRRAHLEFKKEREARLLKASKLEHRIDDPYKRKLAEIAARPTPDPFKKE</sequence>
<reference evidence="2 3" key="1">
    <citation type="submission" date="2019-08" db="EMBL/GenBank/DDBJ databases">
        <authorList>
            <person name="Peeters C."/>
        </authorList>
    </citation>
    <scope>NUCLEOTIDE SEQUENCE [LARGE SCALE GENOMIC DNA]</scope>
    <source>
        <strain evidence="2 3">LMG 31121</strain>
    </source>
</reference>
<organism evidence="2 3">
    <name type="scientific">Pandoraea sputorum</name>
    <dbReference type="NCBI Taxonomy" id="93222"/>
    <lineage>
        <taxon>Bacteria</taxon>
        <taxon>Pseudomonadati</taxon>
        <taxon>Pseudomonadota</taxon>
        <taxon>Betaproteobacteria</taxon>
        <taxon>Burkholderiales</taxon>
        <taxon>Burkholderiaceae</taxon>
        <taxon>Pandoraea</taxon>
    </lineage>
</organism>
<dbReference type="AlphaFoldDB" id="A0A5E5B3Q5"/>
<accession>A0A5E5B3Q5</accession>
<dbReference type="Proteomes" id="UP000335538">
    <property type="component" value="Unassembled WGS sequence"/>
</dbReference>
<proteinExistence type="predicted"/>
<feature type="region of interest" description="Disordered" evidence="1">
    <location>
        <begin position="672"/>
        <end position="702"/>
    </location>
</feature>
<name>A0A5E5B3Q5_9BURK</name>
<evidence type="ECO:0000256" key="1">
    <source>
        <dbReference type="SAM" id="MobiDB-lite"/>
    </source>
</evidence>
<gene>
    <name evidence="2" type="ORF">PSP31121_02471</name>
</gene>
<dbReference type="RefSeq" id="WP_150809496.1">
    <property type="nucleotide sequence ID" value="NZ_CABPSR010000005.1"/>
</dbReference>
<evidence type="ECO:0000313" key="2">
    <source>
        <dbReference type="EMBL" id="VVE80056.1"/>
    </source>
</evidence>